<dbReference type="PANTHER" id="PTHR48200:SF1">
    <property type="entry name" value="AMINOTRANSFERASE-LIKE PLANT MOBILE DOMAIN-CONTAINING PROTEIN"/>
    <property type="match status" value="1"/>
</dbReference>
<dbReference type="AlphaFoldDB" id="A0A7J9FW26"/>
<evidence type="ECO:0000259" key="2">
    <source>
        <dbReference type="Pfam" id="PF24924"/>
    </source>
</evidence>
<dbReference type="EMBL" id="JABEZW010229385">
    <property type="protein sequence ID" value="MBA0789368.1"/>
    <property type="molecule type" value="Genomic_DNA"/>
</dbReference>
<organism evidence="3 4">
    <name type="scientific">Gossypium trilobum</name>
    <dbReference type="NCBI Taxonomy" id="34281"/>
    <lineage>
        <taxon>Eukaryota</taxon>
        <taxon>Viridiplantae</taxon>
        <taxon>Streptophyta</taxon>
        <taxon>Embryophyta</taxon>
        <taxon>Tracheophyta</taxon>
        <taxon>Spermatophyta</taxon>
        <taxon>Magnoliopsida</taxon>
        <taxon>eudicotyledons</taxon>
        <taxon>Gunneridae</taxon>
        <taxon>Pentapetalae</taxon>
        <taxon>rosids</taxon>
        <taxon>malvids</taxon>
        <taxon>Malvales</taxon>
        <taxon>Malvaceae</taxon>
        <taxon>Malvoideae</taxon>
        <taxon>Gossypium</taxon>
    </lineage>
</organism>
<feature type="domain" description="DUF7745" evidence="2">
    <location>
        <begin position="203"/>
        <end position="295"/>
    </location>
</feature>
<feature type="coiled-coil region" evidence="1">
    <location>
        <begin position="325"/>
        <end position="387"/>
    </location>
</feature>
<evidence type="ECO:0000256" key="1">
    <source>
        <dbReference type="SAM" id="Coils"/>
    </source>
</evidence>
<proteinExistence type="predicted"/>
<evidence type="ECO:0000313" key="3">
    <source>
        <dbReference type="EMBL" id="MBA0789368.1"/>
    </source>
</evidence>
<gene>
    <name evidence="3" type="ORF">Gotri_026992</name>
</gene>
<sequence length="401" mass="47188">MENDFLDKVKDNVVVCIWLEKIQLENGDSLAKGYASELWDCTRISVTQNSLQELKEIWDQWSDETKQLFYSNYGDLPYLFDVKVDLVPTVEEYIALLHCSRFHVDKAYSRAAYVPAFWKRLMNVTGMSEQWITARIKQKGGCKCIPRKNLRDLILAHPDMKKRLDKGVTPVPAILAETFRISYQVFFENYSPLKEIVAMPRRDDISEENWIALLQNLQEEDVEWKAPWLIPDKILYRCGIFYWVPLLGIWGAVRYAPLLVLRQYGSRQFVPATHGLAQFEFSYWGDNYKKRSKRINDNISESNSEDVRPMEEYLQVISLELEIIKQDFERRNLELEKKIEQLEEEKMHLRLDADVQKLEAEKLRKGKNKAEEDLDSLKTDYKKLHLSMRTTGLGKTSEQLR</sequence>
<reference evidence="3 4" key="1">
    <citation type="journal article" date="2019" name="Genome Biol. Evol.">
        <title>Insights into the evolution of the New World diploid cottons (Gossypium, subgenus Houzingenia) based on genome sequencing.</title>
        <authorList>
            <person name="Grover C.E."/>
            <person name="Arick M.A. 2nd"/>
            <person name="Thrash A."/>
            <person name="Conover J.L."/>
            <person name="Sanders W.S."/>
            <person name="Peterson D.G."/>
            <person name="Frelichowski J.E."/>
            <person name="Scheffler J.A."/>
            <person name="Scheffler B.E."/>
            <person name="Wendel J.F."/>
        </authorList>
    </citation>
    <scope>NUCLEOTIDE SEQUENCE [LARGE SCALE GENOMIC DNA]</scope>
    <source>
        <strain evidence="3">8</strain>
        <tissue evidence="3">Leaf</tissue>
    </source>
</reference>
<evidence type="ECO:0000313" key="4">
    <source>
        <dbReference type="Proteomes" id="UP000593568"/>
    </source>
</evidence>
<keyword evidence="4" id="KW-1185">Reference proteome</keyword>
<dbReference type="Proteomes" id="UP000593568">
    <property type="component" value="Unassembled WGS sequence"/>
</dbReference>
<name>A0A7J9FW26_9ROSI</name>
<comment type="caution">
    <text evidence="3">The sequence shown here is derived from an EMBL/GenBank/DDBJ whole genome shotgun (WGS) entry which is preliminary data.</text>
</comment>
<dbReference type="Pfam" id="PF24924">
    <property type="entry name" value="DUF7745"/>
    <property type="match status" value="1"/>
</dbReference>
<dbReference type="InterPro" id="IPR056647">
    <property type="entry name" value="DUF7745"/>
</dbReference>
<protein>
    <recommendedName>
        <fullName evidence="2">DUF7745 domain-containing protein</fullName>
    </recommendedName>
</protein>
<dbReference type="PANTHER" id="PTHR48200">
    <property type="entry name" value="PROTEIN, PUTATIVE-RELATED"/>
    <property type="match status" value="1"/>
</dbReference>
<accession>A0A7J9FW26</accession>
<keyword evidence="1" id="KW-0175">Coiled coil</keyword>